<dbReference type="InterPro" id="IPR001138">
    <property type="entry name" value="Zn2Cys6_DnaBD"/>
</dbReference>
<gene>
    <name evidence="4" type="ORF">EYC80_006369</name>
</gene>
<sequence length="343" mass="37700">MARKKAEPIDANKYKSRLEDGAVVLDPSHVTFAEDGVISGIGASNEHQYIDLKSTWISQALIQDAKRFANRDTDGTPRNGQATRADIREEELREQPLHKQSKRVRRYMEPSGITNPRPRRAGRMDVNYPKQVASPPVNNALNRLAARSRGRMINGRMSLLEHWHKESRGETQSKSESVSSEIMQTRAGPRKVPKQELAKTTSTSRVVPTKSVTQTRSRSGIVPKGTTQTRSSSRFVRTREVRDAGMGVTKVGEQSSSEESDSPPPPSRRKGAHATTATPAPPAPPAKAALATAAVSTRACINCYERHSGCDRSLTGCSSCKDMSLTCVYPNVNAKKSPKKRTR</sequence>
<dbReference type="Proteomes" id="UP000326757">
    <property type="component" value="Unassembled WGS sequence"/>
</dbReference>
<dbReference type="InterPro" id="IPR036864">
    <property type="entry name" value="Zn2-C6_fun-type_DNA-bd_sf"/>
</dbReference>
<evidence type="ECO:0000313" key="5">
    <source>
        <dbReference type="Proteomes" id="UP000326757"/>
    </source>
</evidence>
<dbReference type="PROSITE" id="PS50048">
    <property type="entry name" value="ZN2_CY6_FUNGAL_2"/>
    <property type="match status" value="1"/>
</dbReference>
<dbReference type="OrthoDB" id="3503953at2759"/>
<dbReference type="SUPFAM" id="SSF57701">
    <property type="entry name" value="Zn2/Cys6 DNA-binding domain"/>
    <property type="match status" value="1"/>
</dbReference>
<proteinExistence type="predicted"/>
<evidence type="ECO:0000256" key="1">
    <source>
        <dbReference type="ARBA" id="ARBA00023242"/>
    </source>
</evidence>
<evidence type="ECO:0000256" key="2">
    <source>
        <dbReference type="SAM" id="MobiDB-lite"/>
    </source>
</evidence>
<dbReference type="CDD" id="cd00067">
    <property type="entry name" value="GAL4"/>
    <property type="match status" value="1"/>
</dbReference>
<keyword evidence="5" id="KW-1185">Reference proteome</keyword>
<dbReference type="Pfam" id="PF00172">
    <property type="entry name" value="Zn_clus"/>
    <property type="match status" value="1"/>
</dbReference>
<keyword evidence="1" id="KW-0539">Nucleus</keyword>
<dbReference type="Gene3D" id="4.10.240.10">
    <property type="entry name" value="Zn(2)-C6 fungal-type DNA-binding domain"/>
    <property type="match status" value="1"/>
</dbReference>
<feature type="domain" description="Zn(2)-C6 fungal-type" evidence="3">
    <location>
        <begin position="299"/>
        <end position="329"/>
    </location>
</feature>
<dbReference type="AlphaFoldDB" id="A0A5N6JRR6"/>
<accession>A0A5N6JRR6</accession>
<dbReference type="GO" id="GO:0000981">
    <property type="term" value="F:DNA-binding transcription factor activity, RNA polymerase II-specific"/>
    <property type="evidence" value="ECO:0007669"/>
    <property type="project" value="InterPro"/>
</dbReference>
<name>A0A5N6JRR6_MONLA</name>
<feature type="region of interest" description="Disordered" evidence="2">
    <location>
        <begin position="69"/>
        <end position="123"/>
    </location>
</feature>
<comment type="caution">
    <text evidence="4">The sequence shown here is derived from an EMBL/GenBank/DDBJ whole genome shotgun (WGS) entry which is preliminary data.</text>
</comment>
<organism evidence="4 5">
    <name type="scientific">Monilinia laxa</name>
    <name type="common">Brown rot fungus</name>
    <name type="synonym">Sclerotinia laxa</name>
    <dbReference type="NCBI Taxonomy" id="61186"/>
    <lineage>
        <taxon>Eukaryota</taxon>
        <taxon>Fungi</taxon>
        <taxon>Dikarya</taxon>
        <taxon>Ascomycota</taxon>
        <taxon>Pezizomycotina</taxon>
        <taxon>Leotiomycetes</taxon>
        <taxon>Helotiales</taxon>
        <taxon>Sclerotiniaceae</taxon>
        <taxon>Monilinia</taxon>
    </lineage>
</organism>
<evidence type="ECO:0000313" key="4">
    <source>
        <dbReference type="EMBL" id="KAB8291569.1"/>
    </source>
</evidence>
<reference evidence="4 5" key="1">
    <citation type="submission" date="2019-06" db="EMBL/GenBank/DDBJ databases">
        <title>Genome Sequence of the Brown Rot Fungal Pathogen Monilinia laxa.</title>
        <authorList>
            <person name="De Miccolis Angelini R.M."/>
            <person name="Landi L."/>
            <person name="Abate D."/>
            <person name="Pollastro S."/>
            <person name="Romanazzi G."/>
            <person name="Faretra F."/>
        </authorList>
    </citation>
    <scope>NUCLEOTIDE SEQUENCE [LARGE SCALE GENOMIC DNA]</scope>
    <source>
        <strain evidence="4 5">Mlax316</strain>
    </source>
</reference>
<feature type="compositionally biased region" description="Polar residues" evidence="2">
    <location>
        <begin position="174"/>
        <end position="183"/>
    </location>
</feature>
<protein>
    <recommendedName>
        <fullName evidence="3">Zn(2)-C6 fungal-type domain-containing protein</fullName>
    </recommendedName>
</protein>
<dbReference type="EMBL" id="VIGI01000014">
    <property type="protein sequence ID" value="KAB8291569.1"/>
    <property type="molecule type" value="Genomic_DNA"/>
</dbReference>
<feature type="compositionally biased region" description="Basic and acidic residues" evidence="2">
    <location>
        <begin position="85"/>
        <end position="97"/>
    </location>
</feature>
<feature type="region of interest" description="Disordered" evidence="2">
    <location>
        <begin position="165"/>
        <end position="287"/>
    </location>
</feature>
<feature type="compositionally biased region" description="Polar residues" evidence="2">
    <location>
        <begin position="198"/>
        <end position="218"/>
    </location>
</feature>
<evidence type="ECO:0000259" key="3">
    <source>
        <dbReference type="PROSITE" id="PS50048"/>
    </source>
</evidence>
<feature type="compositionally biased region" description="Polar residues" evidence="2">
    <location>
        <begin position="225"/>
        <end position="235"/>
    </location>
</feature>
<dbReference type="GO" id="GO:0008270">
    <property type="term" value="F:zinc ion binding"/>
    <property type="evidence" value="ECO:0007669"/>
    <property type="project" value="InterPro"/>
</dbReference>